<evidence type="ECO:0000313" key="5">
    <source>
        <dbReference type="EMBL" id="SLM96993.1"/>
    </source>
</evidence>
<evidence type="ECO:0000256" key="2">
    <source>
        <dbReference type="ARBA" id="ARBA00022603"/>
    </source>
</evidence>
<dbReference type="PANTHER" id="PTHR44942">
    <property type="entry name" value="METHYLTRANSF_11 DOMAIN-CONTAINING PROTEIN"/>
    <property type="match status" value="1"/>
</dbReference>
<evidence type="ECO:0000259" key="4">
    <source>
        <dbReference type="Pfam" id="PF08241"/>
    </source>
</evidence>
<dbReference type="PANTHER" id="PTHR44942:SF4">
    <property type="entry name" value="METHYLTRANSFERASE TYPE 11 DOMAIN-CONTAINING PROTEIN"/>
    <property type="match status" value="1"/>
</dbReference>
<dbReference type="AlphaFoldDB" id="A0A1X6XD27"/>
<evidence type="ECO:0000256" key="1">
    <source>
        <dbReference type="ARBA" id="ARBA00008361"/>
    </source>
</evidence>
<dbReference type="Proteomes" id="UP000196581">
    <property type="component" value="Unassembled WGS sequence"/>
</dbReference>
<feature type="domain" description="Methyltransferase type 11" evidence="4">
    <location>
        <begin position="47"/>
        <end position="131"/>
    </location>
</feature>
<dbReference type="GO" id="GO:0032259">
    <property type="term" value="P:methylation"/>
    <property type="evidence" value="ECO:0007669"/>
    <property type="project" value="UniProtKB-KW"/>
</dbReference>
<dbReference type="GO" id="GO:0008757">
    <property type="term" value="F:S-adenosylmethionine-dependent methyltransferase activity"/>
    <property type="evidence" value="ECO:0007669"/>
    <property type="project" value="InterPro"/>
</dbReference>
<dbReference type="Gene3D" id="3.40.50.150">
    <property type="entry name" value="Vaccinia Virus protein VP39"/>
    <property type="match status" value="1"/>
</dbReference>
<dbReference type="InterPro" id="IPR051052">
    <property type="entry name" value="Diverse_substrate_MTase"/>
</dbReference>
<proteinExistence type="inferred from homology"/>
<accession>A0A1X6XD27</accession>
<organism evidence="5 6">
    <name type="scientific">Brevibacterium yomogidense</name>
    <dbReference type="NCBI Taxonomy" id="946573"/>
    <lineage>
        <taxon>Bacteria</taxon>
        <taxon>Bacillati</taxon>
        <taxon>Actinomycetota</taxon>
        <taxon>Actinomycetes</taxon>
        <taxon>Micrococcales</taxon>
        <taxon>Brevibacteriaceae</taxon>
        <taxon>Brevibacterium</taxon>
    </lineage>
</organism>
<keyword evidence="2" id="KW-0489">Methyltransferase</keyword>
<keyword evidence="6" id="KW-1185">Reference proteome</keyword>
<keyword evidence="3" id="KW-0808">Transferase</keyword>
<dbReference type="SUPFAM" id="SSF53335">
    <property type="entry name" value="S-adenosyl-L-methionine-dependent methyltransferases"/>
    <property type="match status" value="1"/>
</dbReference>
<dbReference type="InterPro" id="IPR013216">
    <property type="entry name" value="Methyltransf_11"/>
</dbReference>
<dbReference type="Pfam" id="PF08241">
    <property type="entry name" value="Methyltransf_11"/>
    <property type="match status" value="1"/>
</dbReference>
<dbReference type="InterPro" id="IPR029063">
    <property type="entry name" value="SAM-dependent_MTases_sf"/>
</dbReference>
<reference evidence="6" key="1">
    <citation type="submission" date="2017-02" db="EMBL/GenBank/DDBJ databases">
        <authorList>
            <person name="Dridi B."/>
        </authorList>
    </citation>
    <scope>NUCLEOTIDE SEQUENCE [LARGE SCALE GENOMIC DNA]</scope>
    <source>
        <strain evidence="6">B Co 03.10</strain>
    </source>
</reference>
<evidence type="ECO:0000313" key="6">
    <source>
        <dbReference type="Proteomes" id="UP000196581"/>
    </source>
</evidence>
<evidence type="ECO:0000256" key="3">
    <source>
        <dbReference type="ARBA" id="ARBA00022679"/>
    </source>
</evidence>
<comment type="similarity">
    <text evidence="1">Belongs to the methyltransferase superfamily.</text>
</comment>
<dbReference type="CDD" id="cd02440">
    <property type="entry name" value="AdoMet_MTases"/>
    <property type="match status" value="1"/>
</dbReference>
<protein>
    <submittedName>
        <fullName evidence="5">Biotin synthesis protein BioC</fullName>
    </submittedName>
</protein>
<name>A0A1X6XD27_9MICO</name>
<sequence length="254" mass="27302">MVHSTREAVGTRFGESAAVYDRVRPRYPDAVYDWLAEETTAPGRCADVGAGTGIFGAGLRARGWSVVGIDPDPELLALHPEPAHTGTAESLPLDDGSVDLVAVAQAWHWMDPVAAASEFQRVLTTTGAVAIVLNQLDVRVDWVLRLARIMHAGDVYRPAWSPELVGFTDPLAAEFAFTTRVSTEDVVELAATRSYWLRSGPTVRARVEANIRSFLAGEGRGLAAESGGLVTAAGEPDTFELPYLCLAYVAHRSV</sequence>
<dbReference type="EMBL" id="FWFF01000010">
    <property type="protein sequence ID" value="SLM96993.1"/>
    <property type="molecule type" value="Genomic_DNA"/>
</dbReference>
<gene>
    <name evidence="5" type="ORF">FM105_06560</name>
</gene>